<name>A0A2W2BQH3_9HYPH</name>
<dbReference type="PANTHER" id="PTHR33508:SF1">
    <property type="entry name" value="UPF0056 MEMBRANE PROTEIN YHCE"/>
    <property type="match status" value="1"/>
</dbReference>
<keyword evidence="6 7" id="KW-0472">Membrane</keyword>
<dbReference type="Pfam" id="PF01914">
    <property type="entry name" value="MarC"/>
    <property type="match status" value="1"/>
</dbReference>
<proteinExistence type="inferred from homology"/>
<keyword evidence="3" id="KW-1003">Cell membrane</keyword>
<dbReference type="GO" id="GO:0005886">
    <property type="term" value="C:plasma membrane"/>
    <property type="evidence" value="ECO:0007669"/>
    <property type="project" value="UniProtKB-SubCell"/>
</dbReference>
<feature type="transmembrane region" description="Helical" evidence="7">
    <location>
        <begin position="177"/>
        <end position="203"/>
    </location>
</feature>
<feature type="transmembrane region" description="Helical" evidence="7">
    <location>
        <begin position="67"/>
        <end position="85"/>
    </location>
</feature>
<evidence type="ECO:0000256" key="4">
    <source>
        <dbReference type="ARBA" id="ARBA00022692"/>
    </source>
</evidence>
<dbReference type="AlphaFoldDB" id="A0A2W2BQH3"/>
<evidence type="ECO:0000256" key="7">
    <source>
        <dbReference type="RuleBase" id="RU362048"/>
    </source>
</evidence>
<evidence type="ECO:0000256" key="5">
    <source>
        <dbReference type="ARBA" id="ARBA00022989"/>
    </source>
</evidence>
<feature type="transmembrane region" description="Helical" evidence="7">
    <location>
        <begin position="139"/>
        <end position="156"/>
    </location>
</feature>
<evidence type="ECO:0000256" key="3">
    <source>
        <dbReference type="ARBA" id="ARBA00022475"/>
    </source>
</evidence>
<dbReference type="InterPro" id="IPR002771">
    <property type="entry name" value="Multi_antbiot-R_MarC"/>
</dbReference>
<comment type="subcellular location">
    <subcellularLocation>
        <location evidence="1 7">Cell membrane</location>
        <topology evidence="1 7">Multi-pass membrane protein</topology>
    </subcellularLocation>
</comment>
<evidence type="ECO:0000313" key="8">
    <source>
        <dbReference type="EMBL" id="PZF77977.1"/>
    </source>
</evidence>
<evidence type="ECO:0000313" key="9">
    <source>
        <dbReference type="Proteomes" id="UP000248795"/>
    </source>
</evidence>
<feature type="transmembrane region" description="Helical" evidence="7">
    <location>
        <begin position="105"/>
        <end position="127"/>
    </location>
</feature>
<organism evidence="8 9">
    <name type="scientific">Aestuariivirga litoralis</name>
    <dbReference type="NCBI Taxonomy" id="2650924"/>
    <lineage>
        <taxon>Bacteria</taxon>
        <taxon>Pseudomonadati</taxon>
        <taxon>Pseudomonadota</taxon>
        <taxon>Alphaproteobacteria</taxon>
        <taxon>Hyphomicrobiales</taxon>
        <taxon>Aestuariivirgaceae</taxon>
        <taxon>Aestuariivirga</taxon>
    </lineage>
</organism>
<sequence>MTSISAEFVLLLVTINPFAALPVFLSATAGMTEAERRRTALRACTIASVILLFLLAFGQIFLEKIGVSLPALRIAGALVLLILGLRMVFGEVPGGSGGSAPAGDVAVFPLAMPMLAGGGSIAAIVAMTDHRVNSILDQAVTALVLIAVMAVIYLVLRSAEKIQNAIGETGTNVMSRIMGLVLAALAVQTFFSVFGPLLGAAVYP</sequence>
<gene>
    <name evidence="8" type="ORF">DK847_06000</name>
</gene>
<dbReference type="NCBIfam" id="TIGR00427">
    <property type="entry name" value="NAAT family transporter"/>
    <property type="match status" value="1"/>
</dbReference>
<feature type="transmembrane region" description="Helical" evidence="7">
    <location>
        <begin position="39"/>
        <end position="61"/>
    </location>
</feature>
<feature type="transmembrane region" description="Helical" evidence="7">
    <location>
        <begin position="6"/>
        <end position="27"/>
    </location>
</feature>
<keyword evidence="9" id="KW-1185">Reference proteome</keyword>
<keyword evidence="5 7" id="KW-1133">Transmembrane helix</keyword>
<evidence type="ECO:0000256" key="2">
    <source>
        <dbReference type="ARBA" id="ARBA00009784"/>
    </source>
</evidence>
<accession>A0A2W2BQH3</accession>
<dbReference type="EMBL" id="QKVK01000002">
    <property type="protein sequence ID" value="PZF77977.1"/>
    <property type="molecule type" value="Genomic_DNA"/>
</dbReference>
<comment type="similarity">
    <text evidence="2 7">Belongs to the UPF0056 (MarC) family.</text>
</comment>
<evidence type="ECO:0000256" key="1">
    <source>
        <dbReference type="ARBA" id="ARBA00004651"/>
    </source>
</evidence>
<dbReference type="RefSeq" id="WP_111196831.1">
    <property type="nucleotide sequence ID" value="NZ_QKVK01000002.1"/>
</dbReference>
<comment type="caution">
    <text evidence="8">The sequence shown here is derived from an EMBL/GenBank/DDBJ whole genome shotgun (WGS) entry which is preliminary data.</text>
</comment>
<dbReference type="Proteomes" id="UP000248795">
    <property type="component" value="Unassembled WGS sequence"/>
</dbReference>
<protein>
    <recommendedName>
        <fullName evidence="7">UPF0056 membrane protein</fullName>
    </recommendedName>
</protein>
<evidence type="ECO:0000256" key="6">
    <source>
        <dbReference type="ARBA" id="ARBA00023136"/>
    </source>
</evidence>
<keyword evidence="4 7" id="KW-0812">Transmembrane</keyword>
<dbReference type="PANTHER" id="PTHR33508">
    <property type="entry name" value="UPF0056 MEMBRANE PROTEIN YHCE"/>
    <property type="match status" value="1"/>
</dbReference>
<reference evidence="9" key="1">
    <citation type="submission" date="2018-06" db="EMBL/GenBank/DDBJ databases">
        <title>Aestuariibacter litoralis strain KCTC 52945T.</title>
        <authorList>
            <person name="Li X."/>
            <person name="Salam N."/>
            <person name="Li J.-L."/>
            <person name="Chen Y.-M."/>
            <person name="Yang Z.-W."/>
            <person name="Zhang L.-Y."/>
            <person name="Han M.-X."/>
            <person name="Xiao M."/>
            <person name="Li W.-J."/>
        </authorList>
    </citation>
    <scope>NUCLEOTIDE SEQUENCE [LARGE SCALE GENOMIC DNA]</scope>
    <source>
        <strain evidence="9">KCTC 52945</strain>
    </source>
</reference>